<evidence type="ECO:0000256" key="4">
    <source>
        <dbReference type="ARBA" id="ARBA00022729"/>
    </source>
</evidence>
<keyword evidence="4" id="KW-0732">Signal</keyword>
<comment type="subcellular location">
    <subcellularLocation>
        <location evidence="1">Secreted</location>
    </subcellularLocation>
</comment>
<proteinExistence type="inferred from homology"/>
<dbReference type="PANTHER" id="PTHR45650">
    <property type="entry name" value="GDSL-LIKE LIPASE/ACYLHYDROLASE-RELATED"/>
    <property type="match status" value="1"/>
</dbReference>
<evidence type="ECO:0000313" key="9">
    <source>
        <dbReference type="EMBL" id="KAK9941516.1"/>
    </source>
</evidence>
<keyword evidence="10" id="KW-1185">Reference proteome</keyword>
<dbReference type="InterPro" id="IPR035669">
    <property type="entry name" value="SGNH_plant_lipase-like"/>
</dbReference>
<dbReference type="AlphaFoldDB" id="A0AAW1XZ36"/>
<evidence type="ECO:0000256" key="1">
    <source>
        <dbReference type="ARBA" id="ARBA00004613"/>
    </source>
</evidence>
<dbReference type="InterPro" id="IPR036514">
    <property type="entry name" value="SGNH_hydro_sf"/>
</dbReference>
<keyword evidence="8" id="KW-0472">Membrane</keyword>
<reference evidence="9 10" key="1">
    <citation type="journal article" date="2023" name="G3 (Bethesda)">
        <title>A chromosome-length genome assembly and annotation of blackberry (Rubus argutus, cv. 'Hillquist').</title>
        <authorList>
            <person name="Bruna T."/>
            <person name="Aryal R."/>
            <person name="Dudchenko O."/>
            <person name="Sargent D.J."/>
            <person name="Mead D."/>
            <person name="Buti M."/>
            <person name="Cavallini A."/>
            <person name="Hytonen T."/>
            <person name="Andres J."/>
            <person name="Pham M."/>
            <person name="Weisz D."/>
            <person name="Mascagni F."/>
            <person name="Usai G."/>
            <person name="Natali L."/>
            <person name="Bassil N."/>
            <person name="Fernandez G.E."/>
            <person name="Lomsadze A."/>
            <person name="Armour M."/>
            <person name="Olukolu B."/>
            <person name="Poorten T."/>
            <person name="Britton C."/>
            <person name="Davik J."/>
            <person name="Ashrafi H."/>
            <person name="Aiden E.L."/>
            <person name="Borodovsky M."/>
            <person name="Worthington M."/>
        </authorList>
    </citation>
    <scope>NUCLEOTIDE SEQUENCE [LARGE SCALE GENOMIC DNA]</scope>
    <source>
        <strain evidence="9">PI 553951</strain>
    </source>
</reference>
<dbReference type="InterPro" id="IPR051238">
    <property type="entry name" value="GDSL_esterase/lipase"/>
</dbReference>
<keyword evidence="6" id="KW-0442">Lipid degradation</keyword>
<dbReference type="Gene3D" id="3.40.50.1110">
    <property type="entry name" value="SGNH hydrolase"/>
    <property type="match status" value="1"/>
</dbReference>
<dbReference type="GO" id="GO:0016788">
    <property type="term" value="F:hydrolase activity, acting on ester bonds"/>
    <property type="evidence" value="ECO:0007669"/>
    <property type="project" value="InterPro"/>
</dbReference>
<dbReference type="Proteomes" id="UP001457282">
    <property type="component" value="Unassembled WGS sequence"/>
</dbReference>
<keyword evidence="5" id="KW-0378">Hydrolase</keyword>
<keyword evidence="8" id="KW-1133">Transmembrane helix</keyword>
<evidence type="ECO:0000256" key="5">
    <source>
        <dbReference type="ARBA" id="ARBA00022801"/>
    </source>
</evidence>
<gene>
    <name evidence="9" type="ORF">M0R45_007221</name>
</gene>
<keyword evidence="3" id="KW-0964">Secreted</keyword>
<comment type="caution">
    <text evidence="9">The sequence shown here is derived from an EMBL/GenBank/DDBJ whole genome shotgun (WGS) entry which is preliminary data.</text>
</comment>
<accession>A0AAW1XZ36</accession>
<feature type="transmembrane region" description="Helical" evidence="8">
    <location>
        <begin position="21"/>
        <end position="41"/>
    </location>
</feature>
<dbReference type="CDD" id="cd01837">
    <property type="entry name" value="SGNH_plant_lipase_like"/>
    <property type="match status" value="1"/>
</dbReference>
<sequence>MHACMHMGGKKMVAISNERLPLTNYTIGVILICSSMVFMGFGESAAAQVVPAMFSFGDSLIDVGNNNFLSSIAKANYDPYGIDFRGGPSGRFTNGRTVVDMLGNLLGLPYAPAFADPNTKGNRILRGVNYASAAAGILDETGQHYGDRYSLSQQVLNFESTLNELRKMMGGTNLTQYLAKSIAVLVFGSNDYINNYLMPSLYSSSSTYTPPAFANLLLNRYATHILALHSLGLRKFVLVGIGPLGCIPNQRASGRAPPGRCVDYVNQILGTFNQGLRSLVTQLNINHPGAIFVYGNAYGAFGDILNNPASYGFNVIDRGCCGIGRNQGQITCLPFAVPCSNRDQYMFWDAFHPTAAANAVLAWRAFNGPPSDCYPINVQQMALI</sequence>
<dbReference type="InterPro" id="IPR001087">
    <property type="entry name" value="GDSL"/>
</dbReference>
<dbReference type="GO" id="GO:0005576">
    <property type="term" value="C:extracellular region"/>
    <property type="evidence" value="ECO:0007669"/>
    <property type="project" value="UniProtKB-SubCell"/>
</dbReference>
<evidence type="ECO:0000256" key="3">
    <source>
        <dbReference type="ARBA" id="ARBA00022525"/>
    </source>
</evidence>
<evidence type="ECO:0000256" key="6">
    <source>
        <dbReference type="ARBA" id="ARBA00022963"/>
    </source>
</evidence>
<protein>
    <submittedName>
        <fullName evidence="9">Uncharacterized protein</fullName>
    </submittedName>
</protein>
<dbReference type="EMBL" id="JBEDUW010000002">
    <property type="protein sequence ID" value="KAK9941516.1"/>
    <property type="molecule type" value="Genomic_DNA"/>
</dbReference>
<evidence type="ECO:0000313" key="10">
    <source>
        <dbReference type="Proteomes" id="UP001457282"/>
    </source>
</evidence>
<keyword evidence="8" id="KW-0812">Transmembrane</keyword>
<organism evidence="9 10">
    <name type="scientific">Rubus argutus</name>
    <name type="common">Southern blackberry</name>
    <dbReference type="NCBI Taxonomy" id="59490"/>
    <lineage>
        <taxon>Eukaryota</taxon>
        <taxon>Viridiplantae</taxon>
        <taxon>Streptophyta</taxon>
        <taxon>Embryophyta</taxon>
        <taxon>Tracheophyta</taxon>
        <taxon>Spermatophyta</taxon>
        <taxon>Magnoliopsida</taxon>
        <taxon>eudicotyledons</taxon>
        <taxon>Gunneridae</taxon>
        <taxon>Pentapetalae</taxon>
        <taxon>rosids</taxon>
        <taxon>fabids</taxon>
        <taxon>Rosales</taxon>
        <taxon>Rosaceae</taxon>
        <taxon>Rosoideae</taxon>
        <taxon>Rosoideae incertae sedis</taxon>
        <taxon>Rubus</taxon>
    </lineage>
</organism>
<dbReference type="PANTHER" id="PTHR45650:SF8">
    <property type="entry name" value="GDSL ESTERASE_LIPASE"/>
    <property type="match status" value="1"/>
</dbReference>
<evidence type="ECO:0000256" key="7">
    <source>
        <dbReference type="ARBA" id="ARBA00023098"/>
    </source>
</evidence>
<evidence type="ECO:0000256" key="2">
    <source>
        <dbReference type="ARBA" id="ARBA00008668"/>
    </source>
</evidence>
<name>A0AAW1XZ36_RUBAR</name>
<dbReference type="GO" id="GO:0016042">
    <property type="term" value="P:lipid catabolic process"/>
    <property type="evidence" value="ECO:0007669"/>
    <property type="project" value="UniProtKB-KW"/>
</dbReference>
<dbReference type="Pfam" id="PF00657">
    <property type="entry name" value="Lipase_GDSL"/>
    <property type="match status" value="1"/>
</dbReference>
<comment type="similarity">
    <text evidence="2">Belongs to the 'GDSL' lipolytic enzyme family.</text>
</comment>
<evidence type="ECO:0000256" key="8">
    <source>
        <dbReference type="SAM" id="Phobius"/>
    </source>
</evidence>
<keyword evidence="7" id="KW-0443">Lipid metabolism</keyword>